<evidence type="ECO:0008006" key="2">
    <source>
        <dbReference type="Google" id="ProtNLM"/>
    </source>
</evidence>
<proteinExistence type="predicted"/>
<dbReference type="AlphaFoldDB" id="A0AB39TBK6"/>
<protein>
    <recommendedName>
        <fullName evidence="2">WXG100 family type VII secretion target</fullName>
    </recommendedName>
</protein>
<sequence>MGDKGKILEIKTADLKATAPTFHDQSVALGTALGALRASLAKAGAAWGDDEPGQQFHDTYGPIVERIQHSAGIIKEGLASIHTAMTDMADGHIENEALIEAMFRKAVPAAHGGPDGSGRQE</sequence>
<gene>
    <name evidence="1" type="ORF">AB5J54_36045</name>
</gene>
<accession>A0AB39TBK6</accession>
<dbReference type="Gene3D" id="1.10.287.1060">
    <property type="entry name" value="ESAT-6-like"/>
    <property type="match status" value="1"/>
</dbReference>
<name>A0AB39TBK6_9ACTN</name>
<reference evidence="1" key="1">
    <citation type="submission" date="2024-07" db="EMBL/GenBank/DDBJ databases">
        <authorList>
            <person name="Yu S.T."/>
        </authorList>
    </citation>
    <scope>NUCLEOTIDE SEQUENCE</scope>
    <source>
        <strain evidence="1">R44</strain>
    </source>
</reference>
<dbReference type="RefSeq" id="WP_369148136.1">
    <property type="nucleotide sequence ID" value="NZ_CP163444.1"/>
</dbReference>
<evidence type="ECO:0000313" key="1">
    <source>
        <dbReference type="EMBL" id="XDQ75606.1"/>
    </source>
</evidence>
<dbReference type="EMBL" id="CP163444">
    <property type="protein sequence ID" value="XDQ75606.1"/>
    <property type="molecule type" value="Genomic_DNA"/>
</dbReference>
<organism evidence="1">
    <name type="scientific">Streptomyces sp. R44</name>
    <dbReference type="NCBI Taxonomy" id="3238633"/>
    <lineage>
        <taxon>Bacteria</taxon>
        <taxon>Bacillati</taxon>
        <taxon>Actinomycetota</taxon>
        <taxon>Actinomycetes</taxon>
        <taxon>Kitasatosporales</taxon>
        <taxon>Streptomycetaceae</taxon>
        <taxon>Streptomyces</taxon>
    </lineage>
</organism>